<gene>
    <name evidence="1" type="ORF">GDO78_007937</name>
</gene>
<evidence type="ECO:0000313" key="2">
    <source>
        <dbReference type="Proteomes" id="UP000770717"/>
    </source>
</evidence>
<comment type="caution">
    <text evidence="1">The sequence shown here is derived from an EMBL/GenBank/DDBJ whole genome shotgun (WGS) entry which is preliminary data.</text>
</comment>
<sequence length="76" mass="8020">MVVAMNYPPLAVLTRLLGGVGTSGCVRAHKVTGLRSPVQTTSREERLTRLLGGVGTSGCVRAHKVTGLRTPPTDHQ</sequence>
<dbReference type="Proteomes" id="UP000770717">
    <property type="component" value="Unassembled WGS sequence"/>
</dbReference>
<protein>
    <submittedName>
        <fullName evidence="1">Uncharacterized protein</fullName>
    </submittedName>
</protein>
<organism evidence="1 2">
    <name type="scientific">Eleutherodactylus coqui</name>
    <name type="common">Puerto Rican coqui</name>
    <dbReference type="NCBI Taxonomy" id="57060"/>
    <lineage>
        <taxon>Eukaryota</taxon>
        <taxon>Metazoa</taxon>
        <taxon>Chordata</taxon>
        <taxon>Craniata</taxon>
        <taxon>Vertebrata</taxon>
        <taxon>Euteleostomi</taxon>
        <taxon>Amphibia</taxon>
        <taxon>Batrachia</taxon>
        <taxon>Anura</taxon>
        <taxon>Neobatrachia</taxon>
        <taxon>Hyloidea</taxon>
        <taxon>Eleutherodactylidae</taxon>
        <taxon>Eleutherodactylinae</taxon>
        <taxon>Eleutherodactylus</taxon>
        <taxon>Eleutherodactylus</taxon>
    </lineage>
</organism>
<accession>A0A8J6KE69</accession>
<reference evidence="1" key="1">
    <citation type="thesis" date="2020" institute="ProQuest LLC" country="789 East Eisenhower Parkway, Ann Arbor, MI, USA">
        <title>Comparative Genomics and Chromosome Evolution.</title>
        <authorList>
            <person name="Mudd A.B."/>
        </authorList>
    </citation>
    <scope>NUCLEOTIDE SEQUENCE</scope>
    <source>
        <strain evidence="1">HN-11 Male</strain>
        <tissue evidence="1">Kidney and liver</tissue>
    </source>
</reference>
<evidence type="ECO:0000313" key="1">
    <source>
        <dbReference type="EMBL" id="KAG9488390.1"/>
    </source>
</evidence>
<dbReference type="EMBL" id="WNTK01000003">
    <property type="protein sequence ID" value="KAG9488390.1"/>
    <property type="molecule type" value="Genomic_DNA"/>
</dbReference>
<dbReference type="AlphaFoldDB" id="A0A8J6KE69"/>
<name>A0A8J6KE69_ELECQ</name>
<proteinExistence type="predicted"/>
<keyword evidence="2" id="KW-1185">Reference proteome</keyword>